<dbReference type="SUPFAM" id="SSF64356">
    <property type="entry name" value="SNARE-like"/>
    <property type="match status" value="1"/>
</dbReference>
<dbReference type="PROSITE" id="PS00300">
    <property type="entry name" value="SRP54"/>
    <property type="match status" value="1"/>
</dbReference>
<dbReference type="SUPFAM" id="SSF52540">
    <property type="entry name" value="P-loop containing nucleoside triphosphate hydrolases"/>
    <property type="match status" value="1"/>
</dbReference>
<evidence type="ECO:0000256" key="2">
    <source>
        <dbReference type="ARBA" id="ARBA00008531"/>
    </source>
</evidence>
<dbReference type="InterPro" id="IPR000897">
    <property type="entry name" value="SRP54_GTPase_dom"/>
</dbReference>
<dbReference type="SMART" id="SM00382">
    <property type="entry name" value="AAA"/>
    <property type="match status" value="1"/>
</dbReference>
<comment type="subcellular location">
    <subcellularLocation>
        <location evidence="1">Endoplasmic reticulum membrane</location>
        <topology evidence="1">Peripheral membrane protein</topology>
        <orientation evidence="1">Cytoplasmic side</orientation>
    </subcellularLocation>
</comment>
<dbReference type="Proteomes" id="UP001470230">
    <property type="component" value="Unassembled WGS sequence"/>
</dbReference>
<dbReference type="SMART" id="SM00962">
    <property type="entry name" value="SRP54"/>
    <property type="match status" value="1"/>
</dbReference>
<evidence type="ECO:0000256" key="1">
    <source>
        <dbReference type="ARBA" id="ARBA00004397"/>
    </source>
</evidence>
<evidence type="ECO:0000256" key="3">
    <source>
        <dbReference type="ARBA" id="ARBA00022741"/>
    </source>
</evidence>
<dbReference type="InterPro" id="IPR042101">
    <property type="entry name" value="SRP54_N_sf"/>
</dbReference>
<dbReference type="Gene3D" id="3.40.50.300">
    <property type="entry name" value="P-loop containing nucleotide triphosphate hydrolases"/>
    <property type="match status" value="1"/>
</dbReference>
<evidence type="ECO:0000256" key="7">
    <source>
        <dbReference type="SAM" id="MobiDB-lite"/>
    </source>
</evidence>
<evidence type="ECO:0000256" key="6">
    <source>
        <dbReference type="ARBA" id="ARBA00023170"/>
    </source>
</evidence>
<dbReference type="InterPro" id="IPR003593">
    <property type="entry name" value="AAA+_ATPase"/>
</dbReference>
<accession>A0ABR2IZY1</accession>
<feature type="domain" description="SRP54-type proteins GTP-binding" evidence="8">
    <location>
        <begin position="507"/>
        <end position="520"/>
    </location>
</feature>
<dbReference type="InterPro" id="IPR027417">
    <property type="entry name" value="P-loop_NTPase"/>
</dbReference>
<dbReference type="EMBL" id="JAPFFF010000014">
    <property type="protein sequence ID" value="KAK8871190.1"/>
    <property type="molecule type" value="Genomic_DNA"/>
</dbReference>
<dbReference type="InterPro" id="IPR036225">
    <property type="entry name" value="SRP/SRP_N"/>
</dbReference>
<keyword evidence="10" id="KW-1185">Reference proteome</keyword>
<gene>
    <name evidence="9" type="ORF">M9Y10_009103</name>
</gene>
<dbReference type="InterPro" id="IPR013822">
    <property type="entry name" value="Signal_recog_particl_SRP54_hlx"/>
</dbReference>
<proteinExistence type="inferred from homology"/>
<keyword evidence="3" id="KW-0547">Nucleotide-binding</keyword>
<keyword evidence="5" id="KW-0472">Membrane</keyword>
<dbReference type="Gene3D" id="1.20.120.140">
    <property type="entry name" value="Signal recognition particle SRP54, nucleotide-binding domain"/>
    <property type="match status" value="1"/>
</dbReference>
<dbReference type="InterPro" id="IPR011012">
    <property type="entry name" value="Longin-like_dom_sf"/>
</dbReference>
<dbReference type="SUPFAM" id="SSF47364">
    <property type="entry name" value="Domain of the SRP/SRP receptor G-proteins"/>
    <property type="match status" value="1"/>
</dbReference>
<dbReference type="Pfam" id="PF02881">
    <property type="entry name" value="SRP54_N"/>
    <property type="match status" value="1"/>
</dbReference>
<reference evidence="9 10" key="1">
    <citation type="submission" date="2024-04" db="EMBL/GenBank/DDBJ databases">
        <title>Tritrichomonas musculus Genome.</title>
        <authorList>
            <person name="Alves-Ferreira E."/>
            <person name="Grigg M."/>
            <person name="Lorenzi H."/>
            <person name="Galac M."/>
        </authorList>
    </citation>
    <scope>NUCLEOTIDE SEQUENCE [LARGE SCALE GENOMIC DNA]</scope>
    <source>
        <strain evidence="9 10">EAF2021</strain>
    </source>
</reference>
<dbReference type="PANTHER" id="PTHR43134">
    <property type="entry name" value="SIGNAL RECOGNITION PARTICLE RECEPTOR SUBUNIT ALPHA"/>
    <property type="match status" value="1"/>
</dbReference>
<evidence type="ECO:0000313" key="10">
    <source>
        <dbReference type="Proteomes" id="UP001470230"/>
    </source>
</evidence>
<evidence type="ECO:0000313" key="9">
    <source>
        <dbReference type="EMBL" id="KAK8871190.1"/>
    </source>
</evidence>
<protein>
    <recommendedName>
        <fullName evidence="8">SRP54-type proteins GTP-binding domain-containing protein</fullName>
    </recommendedName>
</protein>
<name>A0ABR2IZY1_9EUKA</name>
<keyword evidence="6" id="KW-0675">Receptor</keyword>
<evidence type="ECO:0000259" key="8">
    <source>
        <dbReference type="PROSITE" id="PS00300"/>
    </source>
</evidence>
<dbReference type="SMART" id="SM00963">
    <property type="entry name" value="SRP54_N"/>
    <property type="match status" value="1"/>
</dbReference>
<evidence type="ECO:0000256" key="5">
    <source>
        <dbReference type="ARBA" id="ARBA00023136"/>
    </source>
</evidence>
<comment type="similarity">
    <text evidence="2">Belongs to the GTP-binding SRP family.</text>
</comment>
<evidence type="ECO:0000256" key="4">
    <source>
        <dbReference type="ARBA" id="ARBA00023134"/>
    </source>
</evidence>
<organism evidence="9 10">
    <name type="scientific">Tritrichomonas musculus</name>
    <dbReference type="NCBI Taxonomy" id="1915356"/>
    <lineage>
        <taxon>Eukaryota</taxon>
        <taxon>Metamonada</taxon>
        <taxon>Parabasalia</taxon>
        <taxon>Tritrichomonadida</taxon>
        <taxon>Tritrichomonadidae</taxon>
        <taxon>Tritrichomonas</taxon>
    </lineage>
</organism>
<feature type="region of interest" description="Disordered" evidence="7">
    <location>
        <begin position="124"/>
        <end position="198"/>
    </location>
</feature>
<keyword evidence="4" id="KW-0342">GTP-binding</keyword>
<dbReference type="Gene3D" id="3.30.450.60">
    <property type="match status" value="1"/>
</dbReference>
<feature type="compositionally biased region" description="Polar residues" evidence="7">
    <location>
        <begin position="138"/>
        <end position="152"/>
    </location>
</feature>
<dbReference type="Pfam" id="PF00448">
    <property type="entry name" value="SRP54"/>
    <property type="match status" value="1"/>
</dbReference>
<dbReference type="PANTHER" id="PTHR43134:SF1">
    <property type="entry name" value="SIGNAL RECOGNITION PARTICLE RECEPTOR SUBUNIT ALPHA"/>
    <property type="match status" value="1"/>
</dbReference>
<sequence>MFEFFIFQAGGLVLWPQDCENHKNISGVNEYVQKQILEGHSLEGRLDFNRNSILMRHDTEYNIFFCAILATQILQYADYVPEMLQNVISSFRTQFQSILDNPEIVLLPKLFKSFDVSDIIKEFQGRSSKNPKPKESTSLESLNDTPNNNSNKKIQERKPSPDNPTNNTANSNKKKRERYTARKTGDADMYSTVISTQGSEDKEDIKSYDLDDFEGVFLPTNKPATGLSNLFKSIIGEKILQEEDLTPILEKFEQHLINKNVAAHIAHDLTEAVKKKLVGTKCSTFSSIKTIITSSLREAIERILTPHRTLDIIREIQNAKTAGNPYVMAFIGVNGVGKSTSLSKVAYLLKSHDFKVLITACDTYRSGAVDQLGVHAKRLDIDLYQKGKSGERRDPVPVAKESIIYAKENKYDVVLIDTAGRMQNDDNLMKQIARLVNVIKPNLTIFVAEALVGNNGSDQIIKFDESLKQGIDGKQGSGIDGILLTKFDTIDDKVGAALTLVYETGHPIIFIGVGQHYRDLRRMNPEFVVSALLAGF</sequence>
<comment type="caution">
    <text evidence="9">The sequence shown here is derived from an EMBL/GenBank/DDBJ whole genome shotgun (WGS) entry which is preliminary data.</text>
</comment>
<dbReference type="CDD" id="cd17876">
    <property type="entry name" value="SRalpha_C"/>
    <property type="match status" value="1"/>
</dbReference>